<comment type="similarity">
    <text evidence="2">Belongs to the CD36 family.</text>
</comment>
<evidence type="ECO:0000256" key="5">
    <source>
        <dbReference type="ARBA" id="ARBA00022989"/>
    </source>
</evidence>
<dbReference type="GO" id="GO:0005044">
    <property type="term" value="F:scavenger receptor activity"/>
    <property type="evidence" value="ECO:0007669"/>
    <property type="project" value="TreeGrafter"/>
</dbReference>
<gene>
    <name evidence="9" type="primary">SCRB2</name>
</gene>
<dbReference type="OrthoDB" id="18585at2759"/>
<dbReference type="PRINTS" id="PR01609">
    <property type="entry name" value="CD36FAMILY"/>
</dbReference>
<dbReference type="EMBL" id="GAKP01016788">
    <property type="protein sequence ID" value="JAC42164.1"/>
    <property type="molecule type" value="Transcribed_RNA"/>
</dbReference>
<accession>A0A034VI50</accession>
<evidence type="ECO:0000256" key="3">
    <source>
        <dbReference type="ARBA" id="ARBA00022475"/>
    </source>
</evidence>
<evidence type="ECO:0000256" key="6">
    <source>
        <dbReference type="ARBA" id="ARBA00023136"/>
    </source>
</evidence>
<dbReference type="AlphaFoldDB" id="A0A034VI50"/>
<feature type="transmembrane region" description="Helical" evidence="8">
    <location>
        <begin position="12"/>
        <end position="33"/>
    </location>
</feature>
<dbReference type="PANTHER" id="PTHR11923">
    <property type="entry name" value="SCAVENGER RECEPTOR CLASS B TYPE-1 SR-B1"/>
    <property type="match status" value="1"/>
</dbReference>
<organism evidence="9">
    <name type="scientific">Bactrocera dorsalis</name>
    <name type="common">Oriental fruit fly</name>
    <name type="synonym">Dacus dorsalis</name>
    <dbReference type="NCBI Taxonomy" id="27457"/>
    <lineage>
        <taxon>Eukaryota</taxon>
        <taxon>Metazoa</taxon>
        <taxon>Ecdysozoa</taxon>
        <taxon>Arthropoda</taxon>
        <taxon>Hexapoda</taxon>
        <taxon>Insecta</taxon>
        <taxon>Pterygota</taxon>
        <taxon>Neoptera</taxon>
        <taxon>Endopterygota</taxon>
        <taxon>Diptera</taxon>
        <taxon>Brachycera</taxon>
        <taxon>Muscomorpha</taxon>
        <taxon>Tephritoidea</taxon>
        <taxon>Tephritidae</taxon>
        <taxon>Bactrocera</taxon>
        <taxon>Bactrocera</taxon>
    </lineage>
</organism>
<dbReference type="PANTHER" id="PTHR11923:SF104">
    <property type="entry name" value="FI07620P"/>
    <property type="match status" value="1"/>
</dbReference>
<keyword evidence="5 8" id="KW-1133">Transmembrane helix</keyword>
<evidence type="ECO:0000256" key="8">
    <source>
        <dbReference type="SAM" id="Phobius"/>
    </source>
</evidence>
<keyword evidence="7" id="KW-0325">Glycoprotein</keyword>
<evidence type="ECO:0000256" key="1">
    <source>
        <dbReference type="ARBA" id="ARBA00004236"/>
    </source>
</evidence>
<name>A0A034VI50_BACDO</name>
<evidence type="ECO:0000313" key="9">
    <source>
        <dbReference type="EMBL" id="JAC42164.1"/>
    </source>
</evidence>
<dbReference type="GO" id="GO:0005886">
    <property type="term" value="C:plasma membrane"/>
    <property type="evidence" value="ECO:0007669"/>
    <property type="project" value="UniProtKB-SubCell"/>
</dbReference>
<keyword evidence="6 8" id="KW-0472">Membrane</keyword>
<sequence>MKLFAAGSRSGRILKLSSVGIALIIVAVLMIAIDPLQLLIDNQLTLKTGTLLYNLWLKPPLEVFISVYMFNVTNVEAFMSGQDSKLKLVEVGPYVYQEVLENQNVLFNDNKTVTYTPQRTVRFIRERSVGDPTVDEIMAPNIPYLGVMSAASAYSIFAMMAVNALTKKFNSKPMLQLSVHDYLWGYEDPIVNLASKIVPSVINFQRFGLMERMFDEGHNVVTMKLPKKLHANDEGVVEETDRDFSIDNWNGKTGFKNWDYNEERNTSNTPCNTLRGTYDGTLFPRNIHKGETFRVYRKAFCRSLPIQYSHPETVNGFKGYKFKLKENAFDSDLGDSETSCYCKNKRCLKKGLGNISPCYYNIPLAVSFPHFFNGEPSLLENIEGLSPDKDRHGTDIIIQPQLGIPMRVRSRFQINLLMGNVKYNRGVSQFKNMALPIFWIEMGVEDLTPGVKMLLTLLFRVCPCLQLGVVITLIAIGVYLVSSALLYCFWAPTAWKTFNSTMEQAKNAEAGLKANVGFLPLLKQPTIVEMKNLPKQSKAVNQKRPDYDVTLLPLHRNVVA</sequence>
<protein>
    <submittedName>
        <fullName evidence="9">Lysosome membrane protein 2</fullName>
    </submittedName>
</protein>
<reference evidence="9" key="1">
    <citation type="journal article" date="2014" name="BMC Genomics">
        <title>Characterizing the developmental transcriptome of the oriental fruit fly, Bactrocera dorsalis (Diptera: Tephritidae) through comparative genomic analysis with Drosophila melanogaster utilizing modENCODE datasets.</title>
        <authorList>
            <person name="Geib S.M."/>
            <person name="Calla B."/>
            <person name="Hall B."/>
            <person name="Hou S."/>
            <person name="Manoukis N.C."/>
        </authorList>
    </citation>
    <scope>NUCLEOTIDE SEQUENCE</scope>
    <source>
        <strain evidence="9">Punador</strain>
    </source>
</reference>
<evidence type="ECO:0000256" key="7">
    <source>
        <dbReference type="ARBA" id="ARBA00023180"/>
    </source>
</evidence>
<feature type="transmembrane region" description="Helical" evidence="8">
    <location>
        <begin position="457"/>
        <end position="481"/>
    </location>
</feature>
<keyword evidence="4 8" id="KW-0812">Transmembrane</keyword>
<proteinExistence type="inferred from homology"/>
<comment type="subcellular location">
    <subcellularLocation>
        <location evidence="1">Cell membrane</location>
    </subcellularLocation>
</comment>
<evidence type="ECO:0000256" key="2">
    <source>
        <dbReference type="ARBA" id="ARBA00010532"/>
    </source>
</evidence>
<dbReference type="Pfam" id="PF01130">
    <property type="entry name" value="CD36"/>
    <property type="match status" value="1"/>
</dbReference>
<evidence type="ECO:0000256" key="4">
    <source>
        <dbReference type="ARBA" id="ARBA00022692"/>
    </source>
</evidence>
<dbReference type="InterPro" id="IPR002159">
    <property type="entry name" value="CD36_fam"/>
</dbReference>
<keyword evidence="3" id="KW-1003">Cell membrane</keyword>
<dbReference type="GO" id="GO:0005737">
    <property type="term" value="C:cytoplasm"/>
    <property type="evidence" value="ECO:0007669"/>
    <property type="project" value="TreeGrafter"/>
</dbReference>